<organism evidence="2 3">
    <name type="scientific">candidate division WWE3 bacterium CG_4_9_14_3_um_filter_34_6</name>
    <dbReference type="NCBI Taxonomy" id="1975079"/>
    <lineage>
        <taxon>Bacteria</taxon>
        <taxon>Katanobacteria</taxon>
    </lineage>
</organism>
<dbReference type="EMBL" id="PFWY01000042">
    <property type="protein sequence ID" value="PJA41117.1"/>
    <property type="molecule type" value="Genomic_DNA"/>
</dbReference>
<dbReference type="Gene3D" id="1.10.1790.20">
    <property type="match status" value="1"/>
</dbReference>
<keyword evidence="2" id="KW-0240">DNA-directed RNA polymerase</keyword>
<proteinExistence type="predicted"/>
<dbReference type="GO" id="GO:0006351">
    <property type="term" value="P:DNA-templated transcription"/>
    <property type="evidence" value="ECO:0007669"/>
    <property type="project" value="InterPro"/>
</dbReference>
<comment type="caution">
    <text evidence="2">The sequence shown here is derived from an EMBL/GenBank/DDBJ whole genome shotgun (WGS) entry which is preliminary data.</text>
</comment>
<dbReference type="Proteomes" id="UP000230683">
    <property type="component" value="Unassembled WGS sequence"/>
</dbReference>
<dbReference type="CDD" id="cd02655">
    <property type="entry name" value="RNAP_beta'_C"/>
    <property type="match status" value="1"/>
</dbReference>
<reference evidence="3" key="1">
    <citation type="submission" date="2017-09" db="EMBL/GenBank/DDBJ databases">
        <title>Depth-based differentiation of microbial function through sediment-hosted aquifers and enrichment of novel symbionts in the deep terrestrial subsurface.</title>
        <authorList>
            <person name="Probst A.J."/>
            <person name="Ladd B."/>
            <person name="Jarett J.K."/>
            <person name="Geller-Mcgrath D.E."/>
            <person name="Sieber C.M.K."/>
            <person name="Emerson J.B."/>
            <person name="Anantharaman K."/>
            <person name="Thomas B.C."/>
            <person name="Malmstrom R."/>
            <person name="Stieglmeier M."/>
            <person name="Klingl A."/>
            <person name="Woyke T."/>
            <person name="Ryan C.M."/>
            <person name="Banfield J.F."/>
        </authorList>
    </citation>
    <scope>NUCLEOTIDE SEQUENCE [LARGE SCALE GENOMIC DNA]</scope>
</reference>
<dbReference type="AlphaFoldDB" id="A0A2M7X4Q5"/>
<dbReference type="Pfam" id="PF04998">
    <property type="entry name" value="RNA_pol_Rpb1_5"/>
    <property type="match status" value="1"/>
</dbReference>
<evidence type="ECO:0000259" key="1">
    <source>
        <dbReference type="Pfam" id="PF04998"/>
    </source>
</evidence>
<dbReference type="SUPFAM" id="SSF64484">
    <property type="entry name" value="beta and beta-prime subunits of DNA dependent RNA-polymerase"/>
    <property type="match status" value="1"/>
</dbReference>
<name>A0A2M7X4Q5_UNCKA</name>
<dbReference type="PANTHER" id="PTHR48443">
    <property type="entry name" value="DNA-DIRECTED RNA POLYMERASE SUBUNIT BETA"/>
    <property type="match status" value="1"/>
</dbReference>
<protein>
    <submittedName>
        <fullName evidence="2">DNA-directed RNA polymerase subunit beta</fullName>
    </submittedName>
</protein>
<evidence type="ECO:0000313" key="3">
    <source>
        <dbReference type="Proteomes" id="UP000230683"/>
    </source>
</evidence>
<dbReference type="GO" id="GO:0000428">
    <property type="term" value="C:DNA-directed RNA polymerase complex"/>
    <property type="evidence" value="ECO:0007669"/>
    <property type="project" value="UniProtKB-KW"/>
</dbReference>
<dbReference type="GO" id="GO:0003677">
    <property type="term" value="F:DNA binding"/>
    <property type="evidence" value="ECO:0007669"/>
    <property type="project" value="InterPro"/>
</dbReference>
<evidence type="ECO:0000313" key="2">
    <source>
        <dbReference type="EMBL" id="PJA41117.1"/>
    </source>
</evidence>
<feature type="non-terminal residue" evidence="2">
    <location>
        <position position="1"/>
    </location>
</feature>
<gene>
    <name evidence="2" type="ORF">CO178_00870</name>
</gene>
<dbReference type="GO" id="GO:0003899">
    <property type="term" value="F:DNA-directed RNA polymerase activity"/>
    <property type="evidence" value="ECO:0007669"/>
    <property type="project" value="InterPro"/>
</dbReference>
<accession>A0A2M7X4Q5</accession>
<feature type="domain" description="RNA polymerase Rpb1" evidence="1">
    <location>
        <begin position="8"/>
        <end position="103"/>
    </location>
</feature>
<dbReference type="Gene3D" id="1.10.150.390">
    <property type="match status" value="1"/>
</dbReference>
<sequence>KITEGAMNLHDMYSAVGPLKVQLYILEEVQQVYGSQGVSINDKHLEVIVRQMFSKVKIKKPGDTKLLPGDYVTIYKLIQENEDVKKLGGMPAEAKAELLGISKASRMSESWLDAASFEETSGVLTEGAISGKIDYLIGLKENVIIGRRIPVGEAARIDLKK</sequence>
<dbReference type="PANTHER" id="PTHR48443:SF1">
    <property type="entry name" value="DNA-DIRECTED RNA POLYMERASE SUBUNIT BETA"/>
    <property type="match status" value="1"/>
</dbReference>
<dbReference type="InterPro" id="IPR007081">
    <property type="entry name" value="RNA_pol_Rpb1_5"/>
</dbReference>
<keyword evidence="2" id="KW-0804">Transcription</keyword>